<dbReference type="AlphaFoldDB" id="A0A7C3PGF1"/>
<name>A0A7C3PGF1_9CYAN</name>
<evidence type="ECO:0000313" key="2">
    <source>
        <dbReference type="EMBL" id="HFM99354.1"/>
    </source>
</evidence>
<proteinExistence type="predicted"/>
<organism evidence="2">
    <name type="scientific">Oscillatoriales cyanobacterium SpSt-418</name>
    <dbReference type="NCBI Taxonomy" id="2282169"/>
    <lineage>
        <taxon>Bacteria</taxon>
        <taxon>Bacillati</taxon>
        <taxon>Cyanobacteriota</taxon>
        <taxon>Cyanophyceae</taxon>
        <taxon>Oscillatoriophycideae</taxon>
        <taxon>Oscillatoriales</taxon>
    </lineage>
</organism>
<protein>
    <submittedName>
        <fullName evidence="2">Nitrogenase</fullName>
    </submittedName>
</protein>
<dbReference type="InterPro" id="IPR009717">
    <property type="entry name" value="Mo-dep_Nase_C"/>
</dbReference>
<sequence length="97" mass="11236">MATSSPASPLSQSNVLTPIRHWIDRIEIRSAWFAHLVCKLIPCTCPFEHKFTLFGYSFHTPPLCELNPFYNEFVFLRFRALSYLSDVCGEDVTKYIC</sequence>
<feature type="domain" description="Mo-dependent nitrogenase C-terminal" evidence="1">
    <location>
        <begin position="15"/>
        <end position="96"/>
    </location>
</feature>
<dbReference type="EMBL" id="DSRU01000238">
    <property type="protein sequence ID" value="HFM99354.1"/>
    <property type="molecule type" value="Genomic_DNA"/>
</dbReference>
<dbReference type="Pfam" id="PF06967">
    <property type="entry name" value="Mo-nitro_C"/>
    <property type="match status" value="1"/>
</dbReference>
<accession>A0A7C3PGF1</accession>
<comment type="caution">
    <text evidence="2">The sequence shown here is derived from an EMBL/GenBank/DDBJ whole genome shotgun (WGS) entry which is preliminary data.</text>
</comment>
<reference evidence="2" key="1">
    <citation type="journal article" date="2020" name="mSystems">
        <title>Genome- and Community-Level Interaction Insights into Carbon Utilization and Element Cycling Functions of Hydrothermarchaeota in Hydrothermal Sediment.</title>
        <authorList>
            <person name="Zhou Z."/>
            <person name="Liu Y."/>
            <person name="Xu W."/>
            <person name="Pan J."/>
            <person name="Luo Z.H."/>
            <person name="Li M."/>
        </authorList>
    </citation>
    <scope>NUCLEOTIDE SEQUENCE [LARGE SCALE GENOMIC DNA]</scope>
    <source>
        <strain evidence="2">SpSt-418</strain>
    </source>
</reference>
<gene>
    <name evidence="2" type="ORF">ENR64_16655</name>
</gene>
<evidence type="ECO:0000259" key="1">
    <source>
        <dbReference type="Pfam" id="PF06967"/>
    </source>
</evidence>